<accession>A0A8J5WSP6</accession>
<proteinExistence type="predicted"/>
<comment type="caution">
    <text evidence="2">The sequence shown here is derived from an EMBL/GenBank/DDBJ whole genome shotgun (WGS) entry which is preliminary data.</text>
</comment>
<sequence length="222" mass="23074">MADCFAMEMDDLHRRWLPPEIFADIGIADAAAPPAAAIEGLTAHLAGLIGDGGGVAAPRSTLPPVAPASYNNQIHRAPVCGLEGQVLVAHGGTVVCPFSPVQWPVTQVATGLVNGGGGGLHPASRLCSPPPKRRGGGGTGVFLPRAEVYQTASAAAKSTTGRGWKAPKGQQQPRSDQGSTAKQQQSVTALEMVHQQRLLQTAARMVALHACPELALPQEWTY</sequence>
<organism evidence="2 3">
    <name type="scientific">Zizania palustris</name>
    <name type="common">Northern wild rice</name>
    <dbReference type="NCBI Taxonomy" id="103762"/>
    <lineage>
        <taxon>Eukaryota</taxon>
        <taxon>Viridiplantae</taxon>
        <taxon>Streptophyta</taxon>
        <taxon>Embryophyta</taxon>
        <taxon>Tracheophyta</taxon>
        <taxon>Spermatophyta</taxon>
        <taxon>Magnoliopsida</taxon>
        <taxon>Liliopsida</taxon>
        <taxon>Poales</taxon>
        <taxon>Poaceae</taxon>
        <taxon>BOP clade</taxon>
        <taxon>Oryzoideae</taxon>
        <taxon>Oryzeae</taxon>
        <taxon>Zizaniinae</taxon>
        <taxon>Zizania</taxon>
    </lineage>
</organism>
<dbReference type="AlphaFoldDB" id="A0A8J5WSP6"/>
<keyword evidence="3" id="KW-1185">Reference proteome</keyword>
<name>A0A8J5WSP6_ZIZPA</name>
<dbReference type="Proteomes" id="UP000729402">
    <property type="component" value="Unassembled WGS sequence"/>
</dbReference>
<evidence type="ECO:0000256" key="1">
    <source>
        <dbReference type="SAM" id="MobiDB-lite"/>
    </source>
</evidence>
<feature type="compositionally biased region" description="Polar residues" evidence="1">
    <location>
        <begin position="169"/>
        <end position="188"/>
    </location>
</feature>
<dbReference type="OrthoDB" id="690575at2759"/>
<feature type="region of interest" description="Disordered" evidence="1">
    <location>
        <begin position="153"/>
        <end position="188"/>
    </location>
</feature>
<gene>
    <name evidence="2" type="ORF">GUJ93_ZPchr0012g20074</name>
</gene>
<reference evidence="2" key="2">
    <citation type="submission" date="2021-02" db="EMBL/GenBank/DDBJ databases">
        <authorList>
            <person name="Kimball J.A."/>
            <person name="Haas M.W."/>
            <person name="Macchietto M."/>
            <person name="Kono T."/>
            <person name="Duquette J."/>
            <person name="Shao M."/>
        </authorList>
    </citation>
    <scope>NUCLEOTIDE SEQUENCE</scope>
    <source>
        <tissue evidence="2">Fresh leaf tissue</tissue>
    </source>
</reference>
<dbReference type="EMBL" id="JAAALK010000080">
    <property type="protein sequence ID" value="KAG8093634.1"/>
    <property type="molecule type" value="Genomic_DNA"/>
</dbReference>
<evidence type="ECO:0000313" key="2">
    <source>
        <dbReference type="EMBL" id="KAG8093634.1"/>
    </source>
</evidence>
<reference evidence="2" key="1">
    <citation type="journal article" date="2021" name="bioRxiv">
        <title>Whole Genome Assembly and Annotation of Northern Wild Rice, Zizania palustris L., Supports a Whole Genome Duplication in the Zizania Genus.</title>
        <authorList>
            <person name="Haas M."/>
            <person name="Kono T."/>
            <person name="Macchietto M."/>
            <person name="Millas R."/>
            <person name="McGilp L."/>
            <person name="Shao M."/>
            <person name="Duquette J."/>
            <person name="Hirsch C.N."/>
            <person name="Kimball J."/>
        </authorList>
    </citation>
    <scope>NUCLEOTIDE SEQUENCE</scope>
    <source>
        <tissue evidence="2">Fresh leaf tissue</tissue>
    </source>
</reference>
<feature type="region of interest" description="Disordered" evidence="1">
    <location>
        <begin position="119"/>
        <end position="141"/>
    </location>
</feature>
<protein>
    <submittedName>
        <fullName evidence="2">Uncharacterized protein</fullName>
    </submittedName>
</protein>
<evidence type="ECO:0000313" key="3">
    <source>
        <dbReference type="Proteomes" id="UP000729402"/>
    </source>
</evidence>